<reference evidence="1 2" key="1">
    <citation type="submission" date="2018-06" db="EMBL/GenBank/DDBJ databases">
        <authorList>
            <consortium name="Pathogen Informatics"/>
            <person name="Doyle S."/>
        </authorList>
    </citation>
    <scope>NUCLEOTIDE SEQUENCE [LARGE SCALE GENOMIC DNA]</scope>
    <source>
        <strain evidence="1 2">NCTC13160</strain>
    </source>
</reference>
<gene>
    <name evidence="1" type="ORF">NCTC13160_02089</name>
</gene>
<organism evidence="1 2">
    <name type="scientific">Pandoraea pnomenusa</name>
    <dbReference type="NCBI Taxonomy" id="93220"/>
    <lineage>
        <taxon>Bacteria</taxon>
        <taxon>Pseudomonadati</taxon>
        <taxon>Pseudomonadota</taxon>
        <taxon>Betaproteobacteria</taxon>
        <taxon>Burkholderiales</taxon>
        <taxon>Burkholderiaceae</taxon>
        <taxon>Pandoraea</taxon>
    </lineage>
</organism>
<evidence type="ECO:0000313" key="1">
    <source>
        <dbReference type="EMBL" id="SUA77687.1"/>
    </source>
</evidence>
<accession>A0A378YMF2</accession>
<dbReference type="AlphaFoldDB" id="A0A378YMF2"/>
<name>A0A378YMF2_9BURK</name>
<proteinExistence type="predicted"/>
<protein>
    <recommendedName>
        <fullName evidence="3">Integrase</fullName>
    </recommendedName>
</protein>
<evidence type="ECO:0008006" key="3">
    <source>
        <dbReference type="Google" id="ProtNLM"/>
    </source>
</evidence>
<evidence type="ECO:0000313" key="2">
    <source>
        <dbReference type="Proteomes" id="UP000254573"/>
    </source>
</evidence>
<sequence length="80" mass="9139">MAALTKTPSGTWKATIRRVGWPTAAKTFRTKRDAEDWARRTEDEMVRGVFIQRAPSERTTVASALERYVKEIVPTKRACQ</sequence>
<dbReference type="Proteomes" id="UP000254573">
    <property type="component" value="Unassembled WGS sequence"/>
</dbReference>
<dbReference type="EMBL" id="UGSG01000001">
    <property type="protein sequence ID" value="SUA77687.1"/>
    <property type="molecule type" value="Genomic_DNA"/>
</dbReference>